<dbReference type="VEuPathDB" id="AmoebaDB:NAEGRDRAFT_66240"/>
<evidence type="ECO:0000313" key="2">
    <source>
        <dbReference type="Proteomes" id="UP000006671"/>
    </source>
</evidence>
<dbReference type="Proteomes" id="UP000006671">
    <property type="component" value="Unassembled WGS sequence"/>
</dbReference>
<evidence type="ECO:0000313" key="1">
    <source>
        <dbReference type="EMBL" id="EFC45918.1"/>
    </source>
</evidence>
<protein>
    <submittedName>
        <fullName evidence="1">Predicted protein</fullName>
    </submittedName>
</protein>
<proteinExistence type="predicted"/>
<gene>
    <name evidence="1" type="ORF">NAEGRDRAFT_66240</name>
</gene>
<dbReference type="OMA" id="CIQESRE"/>
<dbReference type="RefSeq" id="XP_002678662.1">
    <property type="nucleotide sequence ID" value="XM_002678616.1"/>
</dbReference>
<accession>D2VBJ6</accession>
<organism evidence="2">
    <name type="scientific">Naegleria gruberi</name>
    <name type="common">Amoeba</name>
    <dbReference type="NCBI Taxonomy" id="5762"/>
    <lineage>
        <taxon>Eukaryota</taxon>
        <taxon>Discoba</taxon>
        <taxon>Heterolobosea</taxon>
        <taxon>Tetramitia</taxon>
        <taxon>Eutetramitia</taxon>
        <taxon>Vahlkampfiidae</taxon>
        <taxon>Naegleria</taxon>
    </lineage>
</organism>
<dbReference type="OrthoDB" id="10253628at2759"/>
<dbReference type="KEGG" id="ngr:NAEGRDRAFT_66240"/>
<dbReference type="AlphaFoldDB" id="D2VBJ6"/>
<name>D2VBJ6_NAEGR</name>
<dbReference type="InParanoid" id="D2VBJ6"/>
<sequence>MKKGVVSHFASNVQEAFRQTYFNVSKLIEQTNGPHNKVPVLLNELQRFNATLAEYNQRFKHQKQTVKMEDQLFPKINFYRMSLFSYQLGLYTTELMKLSCMNPPKEARKKFNASIPVHQALLLQNQMINMFLQNQTFYRFELLGNYSDDISIIMEKNKEFSSSIDPLFKDTILSSYFKGINLFDLYFRYCETLYQEGVYKSCLVAYQRCIQESREVEGKFYSTPEEIWQLKVMQAMCFYKIGLIHTRQQGKFEILGKEPLDDALKYWFDQAHNALPEQTFEEMDKITGYHFLLYSELDRELPKLLG</sequence>
<reference evidence="1 2" key="1">
    <citation type="journal article" date="2010" name="Cell">
        <title>The genome of Naegleria gruberi illuminates early eukaryotic versatility.</title>
        <authorList>
            <person name="Fritz-Laylin L.K."/>
            <person name="Prochnik S.E."/>
            <person name="Ginger M.L."/>
            <person name="Dacks J.B."/>
            <person name="Carpenter M.L."/>
            <person name="Field M.C."/>
            <person name="Kuo A."/>
            <person name="Paredez A."/>
            <person name="Chapman J."/>
            <person name="Pham J."/>
            <person name="Shu S."/>
            <person name="Neupane R."/>
            <person name="Cipriano M."/>
            <person name="Mancuso J."/>
            <person name="Tu H."/>
            <person name="Salamov A."/>
            <person name="Lindquist E."/>
            <person name="Shapiro H."/>
            <person name="Lucas S."/>
            <person name="Grigoriev I.V."/>
            <person name="Cande W.Z."/>
            <person name="Fulton C."/>
            <person name="Rokhsar D.S."/>
            <person name="Dawson S.C."/>
        </authorList>
    </citation>
    <scope>NUCLEOTIDE SEQUENCE [LARGE SCALE GENOMIC DNA]</scope>
    <source>
        <strain evidence="1 2">NEG-M</strain>
    </source>
</reference>
<dbReference type="GeneID" id="8859104"/>
<dbReference type="EMBL" id="GG738861">
    <property type="protein sequence ID" value="EFC45918.1"/>
    <property type="molecule type" value="Genomic_DNA"/>
</dbReference>
<keyword evidence="2" id="KW-1185">Reference proteome</keyword>